<keyword evidence="2" id="KW-1185">Reference proteome</keyword>
<dbReference type="EMBL" id="CP032568">
    <property type="protein sequence ID" value="AYF78078.1"/>
    <property type="molecule type" value="Genomic_DNA"/>
</dbReference>
<evidence type="ECO:0000313" key="2">
    <source>
        <dbReference type="Proteomes" id="UP000267164"/>
    </source>
</evidence>
<protein>
    <submittedName>
        <fullName evidence="1">Uncharacterized protein</fullName>
    </submittedName>
</protein>
<dbReference type="AlphaFoldDB" id="A0A386ZKY2"/>
<proteinExistence type="predicted"/>
<dbReference type="Proteomes" id="UP000267164">
    <property type="component" value="Chromosome"/>
</dbReference>
<gene>
    <name evidence="1" type="ORF">D7D52_34425</name>
</gene>
<evidence type="ECO:0000313" key="1">
    <source>
        <dbReference type="EMBL" id="AYF78078.1"/>
    </source>
</evidence>
<sequence length="72" mass="8066">MSELDRLVEVSRVARADLEALGELEEGQYAMLRGAFERAGAQRERDLNAAIDNGLTLVPPLLRRVARRILFS</sequence>
<dbReference type="RefSeq" id="WP_120743161.1">
    <property type="nucleotide sequence ID" value="NZ_CP032568.1"/>
</dbReference>
<dbReference type="KEGG" id="nyu:D7D52_34425"/>
<reference evidence="1 2" key="1">
    <citation type="submission" date="2018-09" db="EMBL/GenBank/DDBJ databases">
        <title>Nocardia yunnanensis sp. nov., an actinomycete isolated from a soil sample.</title>
        <authorList>
            <person name="Zhang J."/>
        </authorList>
    </citation>
    <scope>NUCLEOTIDE SEQUENCE [LARGE SCALE GENOMIC DNA]</scope>
    <source>
        <strain evidence="1 2">CFHS0054</strain>
    </source>
</reference>
<name>A0A386ZKY2_9NOCA</name>
<organism evidence="1 2">
    <name type="scientific">Nocardia yunnanensis</name>
    <dbReference type="NCBI Taxonomy" id="2382165"/>
    <lineage>
        <taxon>Bacteria</taxon>
        <taxon>Bacillati</taxon>
        <taxon>Actinomycetota</taxon>
        <taxon>Actinomycetes</taxon>
        <taxon>Mycobacteriales</taxon>
        <taxon>Nocardiaceae</taxon>
        <taxon>Nocardia</taxon>
    </lineage>
</organism>
<accession>A0A386ZKY2</accession>